<evidence type="ECO:0000313" key="2">
    <source>
        <dbReference type="EMBL" id="SFK15619.1"/>
    </source>
</evidence>
<evidence type="ECO:0000313" key="3">
    <source>
        <dbReference type="Proteomes" id="UP000199533"/>
    </source>
</evidence>
<evidence type="ECO:0000256" key="1">
    <source>
        <dbReference type="SAM" id="Phobius"/>
    </source>
</evidence>
<gene>
    <name evidence="2" type="ORF">SAMN05216302_1001159</name>
</gene>
<reference evidence="3" key="1">
    <citation type="submission" date="2016-10" db="EMBL/GenBank/DDBJ databases">
        <authorList>
            <person name="Varghese N."/>
            <person name="Submissions S."/>
        </authorList>
    </citation>
    <scope>NUCLEOTIDE SEQUENCE [LARGE SCALE GENOMIC DNA]</scope>
    <source>
        <strain evidence="3">Nm69</strain>
    </source>
</reference>
<keyword evidence="1" id="KW-1133">Transmembrane helix</keyword>
<keyword evidence="1" id="KW-0472">Membrane</keyword>
<dbReference type="Proteomes" id="UP000199533">
    <property type="component" value="Unassembled WGS sequence"/>
</dbReference>
<dbReference type="EMBL" id="FOSP01000001">
    <property type="protein sequence ID" value="SFK15619.1"/>
    <property type="molecule type" value="Genomic_DNA"/>
</dbReference>
<keyword evidence="1" id="KW-0812">Transmembrane</keyword>
<proteinExistence type="predicted"/>
<feature type="transmembrane region" description="Helical" evidence="1">
    <location>
        <begin position="132"/>
        <end position="151"/>
    </location>
</feature>
<sequence>MLLFKFKACVQHSHLSRLLLLQLQLFLFTVALFLPVSSGCTETVKFTNDQYLESDAGYVLLNWNNQKRIPVELQQGSKHTFEQATTLYRGNNSSLMLSGLPNGTYYYRIRSQTGTWSDKITLNVTHHSLIKAWLLFVIGAFVLISIVWVIMRGAADES</sequence>
<dbReference type="AlphaFoldDB" id="A0A1I3X8H5"/>
<dbReference type="STRING" id="52441.SAMN05216302_1001159"/>
<name>A0A1I3X8H5_9PROT</name>
<accession>A0A1I3X8H5</accession>
<protein>
    <recommendedName>
        <fullName evidence="4">Two component regulator three Y domain-containing protein</fullName>
    </recommendedName>
</protein>
<evidence type="ECO:0008006" key="4">
    <source>
        <dbReference type="Google" id="ProtNLM"/>
    </source>
</evidence>
<keyword evidence="3" id="KW-1185">Reference proteome</keyword>
<organism evidence="2 3">
    <name type="scientific">Nitrosomonas aestuarii</name>
    <dbReference type="NCBI Taxonomy" id="52441"/>
    <lineage>
        <taxon>Bacteria</taxon>
        <taxon>Pseudomonadati</taxon>
        <taxon>Pseudomonadota</taxon>
        <taxon>Betaproteobacteria</taxon>
        <taxon>Nitrosomonadales</taxon>
        <taxon>Nitrosomonadaceae</taxon>
        <taxon>Nitrosomonas</taxon>
    </lineage>
</organism>